<accession>A0ABW4FZ06</accession>
<feature type="transmembrane region" description="Helical" evidence="8">
    <location>
        <begin position="64"/>
        <end position="83"/>
    </location>
</feature>
<keyword evidence="4 8" id="KW-0812">Transmembrane</keyword>
<organism evidence="9 10">
    <name type="scientific">Nonomuraea guangzhouensis</name>
    <dbReference type="NCBI Taxonomy" id="1291555"/>
    <lineage>
        <taxon>Bacteria</taxon>
        <taxon>Bacillati</taxon>
        <taxon>Actinomycetota</taxon>
        <taxon>Actinomycetes</taxon>
        <taxon>Streptosporangiales</taxon>
        <taxon>Streptosporangiaceae</taxon>
        <taxon>Nonomuraea</taxon>
    </lineage>
</organism>
<evidence type="ECO:0000256" key="8">
    <source>
        <dbReference type="SAM" id="Phobius"/>
    </source>
</evidence>
<feature type="transmembrane region" description="Helical" evidence="8">
    <location>
        <begin position="341"/>
        <end position="374"/>
    </location>
</feature>
<feature type="transmembrane region" description="Helical" evidence="8">
    <location>
        <begin position="448"/>
        <end position="467"/>
    </location>
</feature>
<feature type="transmembrane region" description="Helical" evidence="8">
    <location>
        <begin position="419"/>
        <end position="441"/>
    </location>
</feature>
<evidence type="ECO:0000256" key="7">
    <source>
        <dbReference type="RuleBase" id="RU362091"/>
    </source>
</evidence>
<keyword evidence="6 8" id="KW-0472">Membrane</keyword>
<evidence type="ECO:0000256" key="1">
    <source>
        <dbReference type="ARBA" id="ARBA00004141"/>
    </source>
</evidence>
<feature type="transmembrane region" description="Helical" evidence="8">
    <location>
        <begin position="214"/>
        <end position="238"/>
    </location>
</feature>
<dbReference type="PANTHER" id="PTHR48086">
    <property type="entry name" value="SODIUM/PROLINE SYMPORTER-RELATED"/>
    <property type="match status" value="1"/>
</dbReference>
<sequence>MAPVRNFQVTFYAMAVAMTNNPAMIAVFLAVLAGTSLVALTARWFRRVDDLPTLEDWALAGRRFGAVVTWFLLGGTIYTAYTFAAVPGLVYGVGALGFFALPYTVIVYPLAFVLLPRLWRAAKQHGCVTVADYVKARYGSAPLALVVALTGILATMPYIALQLVGIRAVLSAGGLYPRGWAGDLALVAVFAVLAAATYRYGLRAPAVISLVKGAAIFGAVIGVVAVVLSRLGGAGWIFEAAERNLTGRPGAPSLVLEPEMFPAFASLALGSALALLMYPHVLTAAFAAASAQALRKVTIALPVWTAVLGLFGLLGIIALAAGVQAPPGNAEAALPLLIQRLMPAALTGALFGALAVGALVPAAVMSIAAATAFVRNVYVEYFNPFATPKYQTRVAQWVSLTTKVGAVAFVLGLRNQDAINLQLLGGVWILQTFPSVALGLFTRWSHGWALLGGWLAGMVAGTLMIVWDGFSAVITLGVPAYAGVVALAVNVVVTLVLTPFARSLPSRPLPVRPV</sequence>
<dbReference type="PROSITE" id="PS50283">
    <property type="entry name" value="NA_SOLUT_SYMP_3"/>
    <property type="match status" value="1"/>
</dbReference>
<dbReference type="InterPro" id="IPR001734">
    <property type="entry name" value="Na/solute_symporter"/>
</dbReference>
<feature type="transmembrane region" description="Helical" evidence="8">
    <location>
        <begin position="143"/>
        <end position="164"/>
    </location>
</feature>
<dbReference type="Gene3D" id="1.20.1730.10">
    <property type="entry name" value="Sodium/glucose cotransporter"/>
    <property type="match status" value="1"/>
</dbReference>
<dbReference type="Pfam" id="PF00474">
    <property type="entry name" value="SSF"/>
    <property type="match status" value="1"/>
</dbReference>
<feature type="transmembrane region" description="Helical" evidence="8">
    <location>
        <begin position="394"/>
        <end position="413"/>
    </location>
</feature>
<comment type="similarity">
    <text evidence="2 7">Belongs to the sodium:solute symporter (SSF) (TC 2.A.21) family.</text>
</comment>
<dbReference type="InterPro" id="IPR038377">
    <property type="entry name" value="Na/Glc_symporter_sf"/>
</dbReference>
<evidence type="ECO:0000313" key="10">
    <source>
        <dbReference type="Proteomes" id="UP001597097"/>
    </source>
</evidence>
<keyword evidence="10" id="KW-1185">Reference proteome</keyword>
<comment type="subcellular location">
    <subcellularLocation>
        <location evidence="1">Membrane</location>
        <topology evidence="1">Multi-pass membrane protein</topology>
    </subcellularLocation>
</comment>
<dbReference type="InterPro" id="IPR050277">
    <property type="entry name" value="Sodium:Solute_Symporter"/>
</dbReference>
<evidence type="ECO:0000256" key="2">
    <source>
        <dbReference type="ARBA" id="ARBA00006434"/>
    </source>
</evidence>
<evidence type="ECO:0000256" key="6">
    <source>
        <dbReference type="ARBA" id="ARBA00023136"/>
    </source>
</evidence>
<feature type="transmembrane region" description="Helical" evidence="8">
    <location>
        <begin position="263"/>
        <end position="287"/>
    </location>
</feature>
<feature type="transmembrane region" description="Helical" evidence="8">
    <location>
        <begin position="473"/>
        <end position="497"/>
    </location>
</feature>
<keyword evidence="3" id="KW-0813">Transport</keyword>
<evidence type="ECO:0000256" key="3">
    <source>
        <dbReference type="ARBA" id="ARBA00022448"/>
    </source>
</evidence>
<feature type="transmembrane region" description="Helical" evidence="8">
    <location>
        <begin position="23"/>
        <end position="44"/>
    </location>
</feature>
<dbReference type="EMBL" id="JBHUCM010000003">
    <property type="protein sequence ID" value="MFD1535750.1"/>
    <property type="molecule type" value="Genomic_DNA"/>
</dbReference>
<proteinExistence type="inferred from homology"/>
<reference evidence="10" key="1">
    <citation type="journal article" date="2019" name="Int. J. Syst. Evol. Microbiol.">
        <title>The Global Catalogue of Microorganisms (GCM) 10K type strain sequencing project: providing services to taxonomists for standard genome sequencing and annotation.</title>
        <authorList>
            <consortium name="The Broad Institute Genomics Platform"/>
            <consortium name="The Broad Institute Genome Sequencing Center for Infectious Disease"/>
            <person name="Wu L."/>
            <person name="Ma J."/>
        </authorList>
    </citation>
    <scope>NUCLEOTIDE SEQUENCE [LARGE SCALE GENOMIC DNA]</scope>
    <source>
        <strain evidence="10">CGMCC 1.15399</strain>
    </source>
</reference>
<protein>
    <submittedName>
        <fullName evidence="9">Sodium:solute symporter</fullName>
    </submittedName>
</protein>
<keyword evidence="5 8" id="KW-1133">Transmembrane helix</keyword>
<dbReference type="PANTHER" id="PTHR48086:SF8">
    <property type="entry name" value="MONOCARBOXYLIC ACID PERMEASE"/>
    <property type="match status" value="1"/>
</dbReference>
<evidence type="ECO:0000256" key="4">
    <source>
        <dbReference type="ARBA" id="ARBA00022692"/>
    </source>
</evidence>
<evidence type="ECO:0000256" key="5">
    <source>
        <dbReference type="ARBA" id="ARBA00022989"/>
    </source>
</evidence>
<evidence type="ECO:0000313" key="9">
    <source>
        <dbReference type="EMBL" id="MFD1535750.1"/>
    </source>
</evidence>
<name>A0ABW4FZ06_9ACTN</name>
<feature type="transmembrane region" description="Helical" evidence="8">
    <location>
        <begin position="299"/>
        <end position="321"/>
    </location>
</feature>
<dbReference type="RefSeq" id="WP_246653386.1">
    <property type="nucleotide sequence ID" value="NZ_JAHKRM010000029.1"/>
</dbReference>
<dbReference type="Proteomes" id="UP001597097">
    <property type="component" value="Unassembled WGS sequence"/>
</dbReference>
<feature type="transmembrane region" description="Helical" evidence="8">
    <location>
        <begin position="89"/>
        <end position="115"/>
    </location>
</feature>
<feature type="transmembrane region" description="Helical" evidence="8">
    <location>
        <begin position="184"/>
        <end position="202"/>
    </location>
</feature>
<comment type="caution">
    <text evidence="9">The sequence shown here is derived from an EMBL/GenBank/DDBJ whole genome shotgun (WGS) entry which is preliminary data.</text>
</comment>
<gene>
    <name evidence="9" type="ORF">ACFSJ0_01815</name>
</gene>